<dbReference type="GO" id="GO:0004422">
    <property type="term" value="F:hypoxanthine phosphoribosyltransferase activity"/>
    <property type="evidence" value="ECO:0007669"/>
    <property type="project" value="InterPro"/>
</dbReference>
<name>A0A510JD91_9FUSO</name>
<dbReference type="InterPro" id="IPR000836">
    <property type="entry name" value="PRTase_dom"/>
</dbReference>
<dbReference type="GO" id="GO:0000287">
    <property type="term" value="F:magnesium ion binding"/>
    <property type="evidence" value="ECO:0007669"/>
    <property type="project" value="TreeGrafter"/>
</dbReference>
<accession>A0A510JD91</accession>
<evidence type="ECO:0000256" key="2">
    <source>
        <dbReference type="ARBA" id="ARBA00004496"/>
    </source>
</evidence>
<evidence type="ECO:0000256" key="11">
    <source>
        <dbReference type="ARBA" id="ARBA00022741"/>
    </source>
</evidence>
<gene>
    <name evidence="17" type="ORF">JCM16774_1117</name>
</gene>
<dbReference type="EMBL" id="AP019822">
    <property type="protein sequence ID" value="BBM36185.1"/>
    <property type="molecule type" value="Genomic_DNA"/>
</dbReference>
<sequence>MKKDWEFGIARQLITKETIASRIRELGKEITKDFKDDDAPLVVVGLLKGSIIFMADLVREIKLPLVMDFMEVSSYGNGFETTREVKILKDLENSVQGKNVLVIEDIIDSGLTLKKILKLLGGRGPKKVSLCTLLDKKERREVEIDVQYVGFEIPNEFVLGYGLDFKEEYRNIPYVALAAEELYK</sequence>
<evidence type="ECO:0000256" key="1">
    <source>
        <dbReference type="ARBA" id="ARBA00001946"/>
    </source>
</evidence>
<evidence type="ECO:0000313" key="17">
    <source>
        <dbReference type="EMBL" id="BBM36185.1"/>
    </source>
</evidence>
<dbReference type="InterPro" id="IPR005904">
    <property type="entry name" value="Hxn_phspho_trans"/>
</dbReference>
<comment type="similarity">
    <text evidence="4 15">Belongs to the purine/pyrimidine phosphoribosyltransferase family.</text>
</comment>
<evidence type="ECO:0000256" key="10">
    <source>
        <dbReference type="ARBA" id="ARBA00022726"/>
    </source>
</evidence>
<evidence type="ECO:0000256" key="8">
    <source>
        <dbReference type="ARBA" id="ARBA00022679"/>
    </source>
</evidence>
<evidence type="ECO:0000259" key="16">
    <source>
        <dbReference type="Pfam" id="PF00156"/>
    </source>
</evidence>
<reference evidence="17 18" key="1">
    <citation type="submission" date="2019-07" db="EMBL/GenBank/DDBJ databases">
        <title>Complete Genome Sequence of Leptotrichia goodfellowii Strain JCM 16774.</title>
        <authorList>
            <person name="Watanabe S."/>
            <person name="Cui L."/>
        </authorList>
    </citation>
    <scope>NUCLEOTIDE SEQUENCE [LARGE SCALE GENOMIC DNA]</scope>
    <source>
        <strain evidence="17 18">JCM16774</strain>
    </source>
</reference>
<dbReference type="GO" id="GO:0032263">
    <property type="term" value="P:GMP salvage"/>
    <property type="evidence" value="ECO:0007669"/>
    <property type="project" value="TreeGrafter"/>
</dbReference>
<dbReference type="Gene3D" id="3.40.50.2020">
    <property type="match status" value="1"/>
</dbReference>
<keyword evidence="6 15" id="KW-0963">Cytoplasm</keyword>
<comment type="catalytic activity">
    <reaction evidence="13">
        <text>GMP + diphosphate = guanine + 5-phospho-alpha-D-ribose 1-diphosphate</text>
        <dbReference type="Rhea" id="RHEA:25424"/>
        <dbReference type="ChEBI" id="CHEBI:16235"/>
        <dbReference type="ChEBI" id="CHEBI:33019"/>
        <dbReference type="ChEBI" id="CHEBI:58017"/>
        <dbReference type="ChEBI" id="CHEBI:58115"/>
        <dbReference type="EC" id="2.4.2.8"/>
    </reaction>
    <physiologicalReaction direction="right-to-left" evidence="13">
        <dbReference type="Rhea" id="RHEA:25426"/>
    </physiologicalReaction>
</comment>
<keyword evidence="10 15" id="KW-0660">Purine salvage</keyword>
<comment type="pathway">
    <text evidence="3 15">Purine metabolism; IMP biosynthesis via salvage pathway; IMP from hypoxanthine: step 1/1.</text>
</comment>
<dbReference type="GO" id="GO:0052657">
    <property type="term" value="F:guanine phosphoribosyltransferase activity"/>
    <property type="evidence" value="ECO:0007669"/>
    <property type="project" value="UniProtKB-ARBA"/>
</dbReference>
<evidence type="ECO:0000256" key="3">
    <source>
        <dbReference type="ARBA" id="ARBA00004669"/>
    </source>
</evidence>
<dbReference type="AlphaFoldDB" id="A0A510JD91"/>
<evidence type="ECO:0000256" key="7">
    <source>
        <dbReference type="ARBA" id="ARBA00022676"/>
    </source>
</evidence>
<dbReference type="STRING" id="714315.GCA_000516535_01111"/>
<keyword evidence="9 15" id="KW-0479">Metal-binding</keyword>
<dbReference type="Pfam" id="PF00156">
    <property type="entry name" value="Pribosyltran"/>
    <property type="match status" value="1"/>
</dbReference>
<evidence type="ECO:0000256" key="15">
    <source>
        <dbReference type="RuleBase" id="RU364099"/>
    </source>
</evidence>
<dbReference type="CDD" id="cd06223">
    <property type="entry name" value="PRTases_typeI"/>
    <property type="match status" value="1"/>
</dbReference>
<evidence type="ECO:0000256" key="6">
    <source>
        <dbReference type="ARBA" id="ARBA00022490"/>
    </source>
</evidence>
<dbReference type="InterPro" id="IPR050408">
    <property type="entry name" value="HGPRT"/>
</dbReference>
<dbReference type="RefSeq" id="WP_026737563.1">
    <property type="nucleotide sequence ID" value="NZ_AP019822.1"/>
</dbReference>
<evidence type="ECO:0000313" key="18">
    <source>
        <dbReference type="Proteomes" id="UP000321606"/>
    </source>
</evidence>
<dbReference type="SUPFAM" id="SSF53271">
    <property type="entry name" value="PRTase-like"/>
    <property type="match status" value="1"/>
</dbReference>
<organism evidence="17 18">
    <name type="scientific">Pseudoleptotrichia goodfellowii</name>
    <dbReference type="NCBI Taxonomy" id="157692"/>
    <lineage>
        <taxon>Bacteria</taxon>
        <taxon>Fusobacteriati</taxon>
        <taxon>Fusobacteriota</taxon>
        <taxon>Fusobacteriia</taxon>
        <taxon>Fusobacteriales</taxon>
        <taxon>Leptotrichiaceae</taxon>
        <taxon>Pseudoleptotrichia</taxon>
    </lineage>
</organism>
<dbReference type="NCBIfam" id="TIGR01203">
    <property type="entry name" value="HGPRTase"/>
    <property type="match status" value="1"/>
</dbReference>
<dbReference type="PANTHER" id="PTHR43340">
    <property type="entry name" value="HYPOXANTHINE-GUANINE PHOSPHORIBOSYLTRANSFERASE"/>
    <property type="match status" value="1"/>
</dbReference>
<keyword evidence="11 15" id="KW-0547">Nucleotide-binding</keyword>
<comment type="subcellular location">
    <subcellularLocation>
        <location evidence="2 15">Cytoplasm</location>
    </subcellularLocation>
</comment>
<dbReference type="EC" id="2.4.2.8" evidence="5 15"/>
<dbReference type="GO" id="GO:0046100">
    <property type="term" value="P:hypoxanthine metabolic process"/>
    <property type="evidence" value="ECO:0007669"/>
    <property type="project" value="TreeGrafter"/>
</dbReference>
<dbReference type="Proteomes" id="UP000321606">
    <property type="component" value="Chromosome"/>
</dbReference>
<proteinExistence type="inferred from homology"/>
<dbReference type="GO" id="GO:0005829">
    <property type="term" value="C:cytosol"/>
    <property type="evidence" value="ECO:0007669"/>
    <property type="project" value="TreeGrafter"/>
</dbReference>
<keyword evidence="12 15" id="KW-0460">Magnesium</keyword>
<evidence type="ECO:0000256" key="9">
    <source>
        <dbReference type="ARBA" id="ARBA00022723"/>
    </source>
</evidence>
<evidence type="ECO:0000256" key="14">
    <source>
        <dbReference type="ARBA" id="ARBA00049402"/>
    </source>
</evidence>
<dbReference type="OrthoDB" id="9802824at2"/>
<dbReference type="GO" id="GO:0000166">
    <property type="term" value="F:nucleotide binding"/>
    <property type="evidence" value="ECO:0007669"/>
    <property type="project" value="UniProtKB-KW"/>
</dbReference>
<dbReference type="GO" id="GO:0006178">
    <property type="term" value="P:guanine salvage"/>
    <property type="evidence" value="ECO:0007669"/>
    <property type="project" value="TreeGrafter"/>
</dbReference>
<dbReference type="UniPathway" id="UPA00591">
    <property type="reaction ID" value="UER00648"/>
</dbReference>
<evidence type="ECO:0000256" key="5">
    <source>
        <dbReference type="ARBA" id="ARBA00011895"/>
    </source>
</evidence>
<comment type="catalytic activity">
    <reaction evidence="14">
        <text>IMP + diphosphate = hypoxanthine + 5-phospho-alpha-D-ribose 1-diphosphate</text>
        <dbReference type="Rhea" id="RHEA:17973"/>
        <dbReference type="ChEBI" id="CHEBI:17368"/>
        <dbReference type="ChEBI" id="CHEBI:33019"/>
        <dbReference type="ChEBI" id="CHEBI:58017"/>
        <dbReference type="ChEBI" id="CHEBI:58053"/>
        <dbReference type="EC" id="2.4.2.8"/>
    </reaction>
    <physiologicalReaction direction="right-to-left" evidence="14">
        <dbReference type="Rhea" id="RHEA:17975"/>
    </physiologicalReaction>
</comment>
<feature type="domain" description="Phosphoribosyltransferase" evidence="16">
    <location>
        <begin position="17"/>
        <end position="165"/>
    </location>
</feature>
<keyword evidence="8 15" id="KW-0808">Transferase</keyword>
<evidence type="ECO:0000256" key="13">
    <source>
        <dbReference type="ARBA" id="ARBA00048811"/>
    </source>
</evidence>
<dbReference type="KEGG" id="lgo:JCM16774_1117"/>
<evidence type="ECO:0000256" key="12">
    <source>
        <dbReference type="ARBA" id="ARBA00022842"/>
    </source>
</evidence>
<comment type="cofactor">
    <cofactor evidence="1 15">
        <name>Mg(2+)</name>
        <dbReference type="ChEBI" id="CHEBI:18420"/>
    </cofactor>
</comment>
<dbReference type="GO" id="GO:0006166">
    <property type="term" value="P:purine ribonucleoside salvage"/>
    <property type="evidence" value="ECO:0007669"/>
    <property type="project" value="UniProtKB-KW"/>
</dbReference>
<evidence type="ECO:0000256" key="4">
    <source>
        <dbReference type="ARBA" id="ARBA00008391"/>
    </source>
</evidence>
<dbReference type="PANTHER" id="PTHR43340:SF1">
    <property type="entry name" value="HYPOXANTHINE PHOSPHORIBOSYLTRANSFERASE"/>
    <property type="match status" value="1"/>
</dbReference>
<dbReference type="FunFam" id="3.40.50.2020:FF:000006">
    <property type="entry name" value="Hypoxanthine phosphoribosyltransferase"/>
    <property type="match status" value="1"/>
</dbReference>
<keyword evidence="7 15" id="KW-0328">Glycosyltransferase</keyword>
<protein>
    <recommendedName>
        <fullName evidence="5 15">Hypoxanthine phosphoribosyltransferase</fullName>
        <ecNumber evidence="5 15">2.4.2.8</ecNumber>
    </recommendedName>
</protein>
<dbReference type="GO" id="GO:0032264">
    <property type="term" value="P:IMP salvage"/>
    <property type="evidence" value="ECO:0007669"/>
    <property type="project" value="UniProtKB-UniPathway"/>
</dbReference>
<dbReference type="InterPro" id="IPR029057">
    <property type="entry name" value="PRTase-like"/>
</dbReference>